<reference evidence="4" key="1">
    <citation type="submission" date="2025-08" db="UniProtKB">
        <authorList>
            <consortium name="RefSeq"/>
        </authorList>
    </citation>
    <scope>IDENTIFICATION</scope>
    <source>
        <tissue evidence="4">Thorax and Abdomen</tissue>
    </source>
</reference>
<sequence length="744" mass="79374">MIGNQLRSAVVLSTFLAVVAGKSPPPPGAPWAKFVTKPAFARSLGPPPLPEVETMSIPYIPKPSLFPKFVDPRMMIAKKTDMLSKMFGGLGPALGPFPGFGLGPYAGYGLGPYATNPAGMYGSEEINMKGTTDLDSTSDGIMNNDLPILYASGFGEGGEFSPNMKYSESLNGLPTGELSNIKRGLFGPMGPKSPFLGPFSPVSAQSATSGDAASYTDASSSFIKRGFSGPNPVKNGEPSSSATEPPPPYSSMHVIPEEVSETGEKEVSKESPLDKIFSGSKDSKTSKDLTKRMVTDGSVPKEYLPGMYGPMSPFFGTSGPAFGPSAAFGPGAFISKKSMFLDTLFKNLATSTESPVTDVPVPKSTIVPPGFWFPETVIPDPASYDTKVATFLDKLFDSLKLNASTAAGDSPYETSMSPGFPGAKTRSLPFGYSAAGSSAYTRSLPATDHEAVITAKDQIVSSIIGELSVLKDDMVATFNDLIAYQKNASTSPPGSKPFKPFAPIWPGATTVADIGTLPYKRRMIILAQVFDMLTELQTNITATVNEAIKSSYEEEPEPATTPKPEDGGLSLAVLDAIQAKLNELDTIASTKLTPKGFSSKFSRALSDSPTSFWVAYPGSANARRNSLDEPDIPRRSEQGINDDIVDTDSFIPGKDSREIKMQMHQGYQSLPPGTVESIQAGGGSVPGHEGGGVKFLIKMPAKDMTTDGQSGGQVYQNYPAKWQDWSNNMEKEYQNNRHHHHFHH</sequence>
<feature type="chain" id="PRO_5045984175" evidence="2">
    <location>
        <begin position="22"/>
        <end position="744"/>
    </location>
</feature>
<dbReference type="InParanoid" id="A0A6J0CBV9"/>
<feature type="signal peptide" evidence="2">
    <location>
        <begin position="1"/>
        <end position="21"/>
    </location>
</feature>
<feature type="region of interest" description="Disordered" evidence="1">
    <location>
        <begin position="226"/>
        <end position="289"/>
    </location>
</feature>
<evidence type="ECO:0000313" key="3">
    <source>
        <dbReference type="Proteomes" id="UP000829291"/>
    </source>
</evidence>
<protein>
    <submittedName>
        <fullName evidence="4">Uncharacterized protein LOC107227315 isoform X1</fullName>
    </submittedName>
</protein>
<proteinExistence type="predicted"/>
<dbReference type="Proteomes" id="UP000829291">
    <property type="component" value="Chromosome 5"/>
</dbReference>
<dbReference type="OrthoDB" id="8197271at2759"/>
<accession>A0A6J0CBV9</accession>
<dbReference type="AlphaFoldDB" id="A0A6J0CBV9"/>
<dbReference type="KEGG" id="nlo:107227315"/>
<dbReference type="RefSeq" id="XP_015523910.2">
    <property type="nucleotide sequence ID" value="XM_015668424.2"/>
</dbReference>
<name>A0A6J0CBV9_NEOLC</name>
<dbReference type="GeneID" id="107227315"/>
<evidence type="ECO:0000256" key="1">
    <source>
        <dbReference type="SAM" id="MobiDB-lite"/>
    </source>
</evidence>
<gene>
    <name evidence="4" type="primary">LOC107227315</name>
</gene>
<feature type="compositionally biased region" description="Basic and acidic residues" evidence="1">
    <location>
        <begin position="262"/>
        <end position="273"/>
    </location>
</feature>
<keyword evidence="3" id="KW-1185">Reference proteome</keyword>
<keyword evidence="2" id="KW-0732">Signal</keyword>
<organism evidence="4">
    <name type="scientific">Neodiprion lecontei</name>
    <name type="common">Redheaded pine sawfly</name>
    <dbReference type="NCBI Taxonomy" id="441921"/>
    <lineage>
        <taxon>Eukaryota</taxon>
        <taxon>Metazoa</taxon>
        <taxon>Ecdysozoa</taxon>
        <taxon>Arthropoda</taxon>
        <taxon>Hexapoda</taxon>
        <taxon>Insecta</taxon>
        <taxon>Pterygota</taxon>
        <taxon>Neoptera</taxon>
        <taxon>Endopterygota</taxon>
        <taxon>Hymenoptera</taxon>
        <taxon>Tenthredinoidea</taxon>
        <taxon>Diprionidae</taxon>
        <taxon>Diprioninae</taxon>
        <taxon>Neodiprion</taxon>
    </lineage>
</organism>
<evidence type="ECO:0000313" key="4">
    <source>
        <dbReference type="RefSeq" id="XP_015523910.2"/>
    </source>
</evidence>
<evidence type="ECO:0000256" key="2">
    <source>
        <dbReference type="SAM" id="SignalP"/>
    </source>
</evidence>